<dbReference type="EMBL" id="LR797180">
    <property type="protein sequence ID" value="CAB4191978.1"/>
    <property type="molecule type" value="Genomic_DNA"/>
</dbReference>
<evidence type="ECO:0000313" key="8">
    <source>
        <dbReference type="EMBL" id="CAB4191978.1"/>
    </source>
</evidence>
<evidence type="ECO:0000313" key="1">
    <source>
        <dbReference type="EMBL" id="CAB4135669.1"/>
    </source>
</evidence>
<organism evidence="5">
    <name type="scientific">uncultured Caudovirales phage</name>
    <dbReference type="NCBI Taxonomy" id="2100421"/>
    <lineage>
        <taxon>Viruses</taxon>
        <taxon>Duplodnaviria</taxon>
        <taxon>Heunggongvirae</taxon>
        <taxon>Uroviricota</taxon>
        <taxon>Caudoviricetes</taxon>
        <taxon>Peduoviridae</taxon>
        <taxon>Maltschvirus</taxon>
        <taxon>Maltschvirus maltsch</taxon>
    </lineage>
</organism>
<name>A0A6J5PTV3_9CAUD</name>
<accession>A0A6J5PTV3</accession>
<reference evidence="5" key="1">
    <citation type="submission" date="2020-05" db="EMBL/GenBank/DDBJ databases">
        <authorList>
            <person name="Chiriac C."/>
            <person name="Salcher M."/>
            <person name="Ghai R."/>
            <person name="Kavagutti S V."/>
        </authorList>
    </citation>
    <scope>NUCLEOTIDE SEQUENCE</scope>
</reference>
<dbReference type="EMBL" id="LR796917">
    <property type="protein sequence ID" value="CAB4174307.1"/>
    <property type="molecule type" value="Genomic_DNA"/>
</dbReference>
<dbReference type="EMBL" id="LR796305">
    <property type="protein sequence ID" value="CAB4135669.1"/>
    <property type="molecule type" value="Genomic_DNA"/>
</dbReference>
<sequence>MGLDNMPMVLPCIGKATKTDEGHIDCDATAKCGNCGWKNALESDPLVKDLKPVLGMFGADCWYRGKYGNHLLRILHDNEDTNHDDSSWNFYGSGHVNGDEGIDSDDCISMSEFMKDNAELFAYKVGTKYPDQSKELINDWIYASWWLNFVGEKCKGSAIWY</sequence>
<evidence type="ECO:0000313" key="9">
    <source>
        <dbReference type="EMBL" id="CAB4216213.1"/>
    </source>
</evidence>
<dbReference type="EMBL" id="LR797492">
    <property type="protein sequence ID" value="CAB4220014.1"/>
    <property type="molecule type" value="Genomic_DNA"/>
</dbReference>
<evidence type="ECO:0000313" key="11">
    <source>
        <dbReference type="EMBL" id="CAB5230669.1"/>
    </source>
</evidence>
<evidence type="ECO:0000313" key="2">
    <source>
        <dbReference type="EMBL" id="CAB4146163.1"/>
    </source>
</evidence>
<evidence type="ECO:0000313" key="3">
    <source>
        <dbReference type="EMBL" id="CAB4150829.1"/>
    </source>
</evidence>
<gene>
    <name evidence="6" type="ORF">UFOVP1031_143</name>
    <name evidence="7" type="ORF">UFOVP1172_149</name>
    <name evidence="8" type="ORF">UFOVP1240_54</name>
    <name evidence="9" type="ORF">UFOVP1486_111</name>
    <name evidence="11" type="ORF">UFOVP1578_58</name>
    <name evidence="10" type="ORF">UFOVP1630_50</name>
    <name evidence="1" type="ORF">UFOVP288_71</name>
    <name evidence="2" type="ORF">UFOVP483_125</name>
    <name evidence="3" type="ORF">UFOVP573_44</name>
    <name evidence="4" type="ORF">UFOVP769_71</name>
    <name evidence="5" type="ORF">UFOVP962_39</name>
</gene>
<evidence type="ECO:0000313" key="7">
    <source>
        <dbReference type="EMBL" id="CAB4188878.1"/>
    </source>
</evidence>
<evidence type="ECO:0000313" key="5">
    <source>
        <dbReference type="EMBL" id="CAB4174307.1"/>
    </source>
</evidence>
<proteinExistence type="predicted"/>
<dbReference type="EMBL" id="LR796461">
    <property type="protein sequence ID" value="CAB4146163.1"/>
    <property type="molecule type" value="Genomic_DNA"/>
</dbReference>
<dbReference type="EMBL" id="LR797434">
    <property type="protein sequence ID" value="CAB4216213.1"/>
    <property type="molecule type" value="Genomic_DNA"/>
</dbReference>
<dbReference type="EMBL" id="LR797130">
    <property type="protein sequence ID" value="CAB4188878.1"/>
    <property type="molecule type" value="Genomic_DNA"/>
</dbReference>
<dbReference type="EMBL" id="LR796548">
    <property type="protein sequence ID" value="CAB4150829.1"/>
    <property type="molecule type" value="Genomic_DNA"/>
</dbReference>
<protein>
    <submittedName>
        <fullName evidence="5">Uncharacterized protein</fullName>
    </submittedName>
</protein>
<dbReference type="EMBL" id="LR796980">
    <property type="protein sequence ID" value="CAB4179555.1"/>
    <property type="molecule type" value="Genomic_DNA"/>
</dbReference>
<evidence type="ECO:0000313" key="6">
    <source>
        <dbReference type="EMBL" id="CAB4179555.1"/>
    </source>
</evidence>
<evidence type="ECO:0000313" key="4">
    <source>
        <dbReference type="EMBL" id="CAB4161557.1"/>
    </source>
</evidence>
<dbReference type="EMBL" id="LR798423">
    <property type="protein sequence ID" value="CAB5230669.1"/>
    <property type="molecule type" value="Genomic_DNA"/>
</dbReference>
<evidence type="ECO:0000313" key="10">
    <source>
        <dbReference type="EMBL" id="CAB4220014.1"/>
    </source>
</evidence>
<dbReference type="EMBL" id="LR796709">
    <property type="protein sequence ID" value="CAB4161557.1"/>
    <property type="molecule type" value="Genomic_DNA"/>
</dbReference>